<dbReference type="AlphaFoldDB" id="A0AAV4CGC3"/>
<reference evidence="1 2" key="1">
    <citation type="journal article" date="2021" name="Elife">
        <title>Chloroplast acquisition without the gene transfer in kleptoplastic sea slugs, Plakobranchus ocellatus.</title>
        <authorList>
            <person name="Maeda T."/>
            <person name="Takahashi S."/>
            <person name="Yoshida T."/>
            <person name="Shimamura S."/>
            <person name="Takaki Y."/>
            <person name="Nagai Y."/>
            <person name="Toyoda A."/>
            <person name="Suzuki Y."/>
            <person name="Arimoto A."/>
            <person name="Ishii H."/>
            <person name="Satoh N."/>
            <person name="Nishiyama T."/>
            <person name="Hasebe M."/>
            <person name="Maruyama T."/>
            <person name="Minagawa J."/>
            <person name="Obokata J."/>
            <person name="Shigenobu S."/>
        </authorList>
    </citation>
    <scope>NUCLEOTIDE SEQUENCE [LARGE SCALE GENOMIC DNA]</scope>
</reference>
<gene>
    <name evidence="1" type="ORF">PoB_005829400</name>
</gene>
<evidence type="ECO:0000313" key="1">
    <source>
        <dbReference type="EMBL" id="GFO31789.1"/>
    </source>
</evidence>
<comment type="caution">
    <text evidence="1">The sequence shown here is derived from an EMBL/GenBank/DDBJ whole genome shotgun (WGS) entry which is preliminary data.</text>
</comment>
<name>A0AAV4CGC3_9GAST</name>
<keyword evidence="2" id="KW-1185">Reference proteome</keyword>
<sequence length="127" mass="13963">MVCSNPQLKGLSCSLGKFAHHFISNAPRYPIPGQRLRCHKHGPQQRPVVGSNHGVSSPRDQVYYPTWSSCKILPSLLNSRRRSERLMLSSGASASPGLHAPAHADDCNFDQGSYNTREAFCGLEAQM</sequence>
<organism evidence="1 2">
    <name type="scientific">Plakobranchus ocellatus</name>
    <dbReference type="NCBI Taxonomy" id="259542"/>
    <lineage>
        <taxon>Eukaryota</taxon>
        <taxon>Metazoa</taxon>
        <taxon>Spiralia</taxon>
        <taxon>Lophotrochozoa</taxon>
        <taxon>Mollusca</taxon>
        <taxon>Gastropoda</taxon>
        <taxon>Heterobranchia</taxon>
        <taxon>Euthyneura</taxon>
        <taxon>Panpulmonata</taxon>
        <taxon>Sacoglossa</taxon>
        <taxon>Placobranchoidea</taxon>
        <taxon>Plakobranchidae</taxon>
        <taxon>Plakobranchus</taxon>
    </lineage>
</organism>
<dbReference type="EMBL" id="BLXT01006428">
    <property type="protein sequence ID" value="GFO31789.1"/>
    <property type="molecule type" value="Genomic_DNA"/>
</dbReference>
<dbReference type="Proteomes" id="UP000735302">
    <property type="component" value="Unassembled WGS sequence"/>
</dbReference>
<proteinExistence type="predicted"/>
<accession>A0AAV4CGC3</accession>
<protein>
    <submittedName>
        <fullName evidence="1">Uncharacterized protein</fullName>
    </submittedName>
</protein>
<evidence type="ECO:0000313" key="2">
    <source>
        <dbReference type="Proteomes" id="UP000735302"/>
    </source>
</evidence>